<evidence type="ECO:0000313" key="12">
    <source>
        <dbReference type="EMBL" id="PQV63410.1"/>
    </source>
</evidence>
<dbReference type="GO" id="GO:0005524">
    <property type="term" value="F:ATP binding"/>
    <property type="evidence" value="ECO:0007669"/>
    <property type="project" value="UniProtKB-KW"/>
</dbReference>
<evidence type="ECO:0000256" key="1">
    <source>
        <dbReference type="ARBA" id="ARBA00004766"/>
    </source>
</evidence>
<dbReference type="GO" id="GO:0004072">
    <property type="term" value="F:aspartate kinase activity"/>
    <property type="evidence" value="ECO:0007669"/>
    <property type="project" value="UniProtKB-EC"/>
</dbReference>
<dbReference type="InterPro" id="IPR054352">
    <property type="entry name" value="ACT_Aspartokinase"/>
</dbReference>
<comment type="pathway">
    <text evidence="1 10">Amino-acid biosynthesis; L-lysine biosynthesis via DAP pathway; (S)-tetrahydrodipicolinate from L-aspartate: step 1/4.</text>
</comment>
<feature type="binding site" evidence="8">
    <location>
        <begin position="7"/>
        <end position="10"/>
    </location>
    <ligand>
        <name>ATP</name>
        <dbReference type="ChEBI" id="CHEBI:30616"/>
    </ligand>
</feature>
<dbReference type="InParanoid" id="A0A2S8SRI8"/>
<dbReference type="UniPathway" id="UPA00051">
    <property type="reaction ID" value="UER00462"/>
</dbReference>
<protein>
    <recommendedName>
        <fullName evidence="9">Aspartokinase</fullName>
        <ecNumber evidence="9">2.7.2.4</ecNumber>
    </recommendedName>
</protein>
<evidence type="ECO:0000256" key="7">
    <source>
        <dbReference type="ARBA" id="ARBA00047872"/>
    </source>
</evidence>
<dbReference type="Pfam" id="PF00696">
    <property type="entry name" value="AA_kinase"/>
    <property type="match status" value="1"/>
</dbReference>
<name>A0A2S8SRI8_9BACT</name>
<dbReference type="FunFam" id="3.30.2130.10:FF:000001">
    <property type="entry name" value="Bifunctional aspartokinase/homoserine dehydrogenase"/>
    <property type="match status" value="1"/>
</dbReference>
<dbReference type="InterPro" id="IPR018042">
    <property type="entry name" value="Aspartate_kinase_CS"/>
</dbReference>
<comment type="caution">
    <text evidence="12">The sequence shown here is derived from an EMBL/GenBank/DDBJ whole genome shotgun (WGS) entry which is preliminary data.</text>
</comment>
<evidence type="ECO:0000256" key="9">
    <source>
        <dbReference type="RuleBase" id="RU003448"/>
    </source>
</evidence>
<dbReference type="GO" id="GO:0009088">
    <property type="term" value="P:threonine biosynthetic process"/>
    <property type="evidence" value="ECO:0007669"/>
    <property type="project" value="UniProtKB-UniPathway"/>
</dbReference>
<dbReference type="UniPathway" id="UPA00050">
    <property type="reaction ID" value="UER00461"/>
</dbReference>
<dbReference type="SUPFAM" id="SSF53633">
    <property type="entry name" value="Carbamate kinase-like"/>
    <property type="match status" value="1"/>
</dbReference>
<dbReference type="InterPro" id="IPR002912">
    <property type="entry name" value="ACT_dom"/>
</dbReference>
<organism evidence="12 13">
    <name type="scientific">Abditibacterium utsteinense</name>
    <dbReference type="NCBI Taxonomy" id="1960156"/>
    <lineage>
        <taxon>Bacteria</taxon>
        <taxon>Pseudomonadati</taxon>
        <taxon>Abditibacteriota</taxon>
        <taxon>Abditibacteriia</taxon>
        <taxon>Abditibacteriales</taxon>
        <taxon>Abditibacteriaceae</taxon>
        <taxon>Abditibacterium</taxon>
    </lineage>
</organism>
<dbReference type="InterPro" id="IPR001048">
    <property type="entry name" value="Asp/Glu/Uridylate_kinase"/>
</dbReference>
<dbReference type="UniPathway" id="UPA00034">
    <property type="reaction ID" value="UER00015"/>
</dbReference>
<dbReference type="PIRSF" id="PIRSF000726">
    <property type="entry name" value="Asp_kin"/>
    <property type="match status" value="1"/>
</dbReference>
<accession>A0A2S8SRI8</accession>
<dbReference type="EC" id="2.7.2.4" evidence="9"/>
<feature type="domain" description="ACT" evidence="11">
    <location>
        <begin position="383"/>
        <end position="443"/>
    </location>
</feature>
<dbReference type="OrthoDB" id="9799110at2"/>
<dbReference type="EMBL" id="NIGF01000012">
    <property type="protein sequence ID" value="PQV63410.1"/>
    <property type="molecule type" value="Genomic_DNA"/>
</dbReference>
<gene>
    <name evidence="12" type="ORF">B1R32_11265</name>
</gene>
<dbReference type="PROSITE" id="PS00324">
    <property type="entry name" value="ASPARTOKINASE"/>
    <property type="match status" value="1"/>
</dbReference>
<keyword evidence="4 8" id="KW-0547">Nucleotide-binding</keyword>
<keyword evidence="5 9" id="KW-0418">Kinase</keyword>
<dbReference type="NCBIfam" id="TIGR00657">
    <property type="entry name" value="asp_kinases"/>
    <property type="match status" value="1"/>
</dbReference>
<dbReference type="SUPFAM" id="SSF55021">
    <property type="entry name" value="ACT-like"/>
    <property type="match status" value="2"/>
</dbReference>
<evidence type="ECO:0000256" key="5">
    <source>
        <dbReference type="ARBA" id="ARBA00022777"/>
    </source>
</evidence>
<dbReference type="FunCoup" id="A0A2S8SRI8">
    <property type="interactions" value="129"/>
</dbReference>
<comment type="pathway">
    <text evidence="10">Amino-acid biosynthesis; L-methionine biosynthesis via de novo pathway; L-homoserine from L-aspartate: step 1/3.</text>
</comment>
<dbReference type="PANTHER" id="PTHR21499">
    <property type="entry name" value="ASPARTATE KINASE"/>
    <property type="match status" value="1"/>
</dbReference>
<comment type="catalytic activity">
    <reaction evidence="7 9">
        <text>L-aspartate + ATP = 4-phospho-L-aspartate + ADP</text>
        <dbReference type="Rhea" id="RHEA:23776"/>
        <dbReference type="ChEBI" id="CHEBI:29991"/>
        <dbReference type="ChEBI" id="CHEBI:30616"/>
        <dbReference type="ChEBI" id="CHEBI:57535"/>
        <dbReference type="ChEBI" id="CHEBI:456216"/>
        <dbReference type="EC" id="2.7.2.4"/>
    </reaction>
</comment>
<keyword evidence="3 9" id="KW-0808">Transferase</keyword>
<reference evidence="12 13" key="1">
    <citation type="journal article" date="2018" name="Syst. Appl. Microbiol.">
        <title>Abditibacterium utsteinense sp. nov., the first cultivated member of candidate phylum FBP, isolated from ice-free Antarctic soil samples.</title>
        <authorList>
            <person name="Tahon G."/>
            <person name="Tytgat B."/>
            <person name="Lebbe L."/>
            <person name="Carlier A."/>
            <person name="Willems A."/>
        </authorList>
    </citation>
    <scope>NUCLEOTIDE SEQUENCE [LARGE SCALE GENOMIC DNA]</scope>
    <source>
        <strain evidence="12 13">LMG 29911</strain>
    </source>
</reference>
<dbReference type="InterPro" id="IPR036393">
    <property type="entry name" value="AceGlu_kinase-like_sf"/>
</dbReference>
<evidence type="ECO:0000256" key="8">
    <source>
        <dbReference type="PIRSR" id="PIRSR000726-1"/>
    </source>
</evidence>
<dbReference type="Pfam" id="PF22468">
    <property type="entry name" value="ACT_9"/>
    <property type="match status" value="1"/>
</dbReference>
<evidence type="ECO:0000259" key="11">
    <source>
        <dbReference type="PROSITE" id="PS51671"/>
    </source>
</evidence>
<dbReference type="Gene3D" id="3.30.2130.10">
    <property type="entry name" value="VC0802-like"/>
    <property type="match status" value="1"/>
</dbReference>
<dbReference type="CDD" id="cd04911">
    <property type="entry name" value="ACT_AKiii-YclM-BS_1"/>
    <property type="match status" value="1"/>
</dbReference>
<dbReference type="GO" id="GO:0009090">
    <property type="term" value="P:homoserine biosynthetic process"/>
    <property type="evidence" value="ECO:0007669"/>
    <property type="project" value="TreeGrafter"/>
</dbReference>
<keyword evidence="13" id="KW-1185">Reference proteome</keyword>
<comment type="pathway">
    <text evidence="10">Amino-acid biosynthesis; L-threonine biosynthesis; L-threonine from L-aspartate: step 1/5.</text>
</comment>
<evidence type="ECO:0000256" key="3">
    <source>
        <dbReference type="ARBA" id="ARBA00022679"/>
    </source>
</evidence>
<dbReference type="Gene3D" id="3.40.1160.10">
    <property type="entry name" value="Acetylglutamate kinase-like"/>
    <property type="match status" value="1"/>
</dbReference>
<feature type="binding site" evidence="8">
    <location>
        <position position="225"/>
    </location>
    <ligand>
        <name>ATP</name>
        <dbReference type="ChEBI" id="CHEBI:30616"/>
    </ligand>
</feature>
<dbReference type="InterPro" id="IPR045865">
    <property type="entry name" value="ACT-like_dom_sf"/>
</dbReference>
<sequence length="443" mass="48401">MEKIVCKFGGTSLADAHQIRKVCAIVKSDARRRFVVVSAPGKRNKDDAKITDLLLTCWHLATQKLAYSEPLQLIRARYDEIARDLEIAPLTYPLDDIESELEKLARGDASTLASRDWMAARGEFCHALLVADFLGATFVPSGECIRFDEEGQLDPISYLNLSARLSDPDALYVVPGFYGRDTAGRIKTFPRGGSDITGAVVARAIGAEIYENWTDVSGLLMADPRVVENPRSIAEVTYRELRELAYMGASVLHEETIFPASQAGIPIQIKNTNAPNDIGTRIVASRDAGEGGVVGIAGRTGFSTIFIEKAMMNQSRGFGRRVLEILETNGVSFEHMPSGIDSMSVIISDENFEGNEAAILRELTRTLEPDRIELLPKMALIATVGEGMAYRVGISGQLFDALRAAHVNVRMISQGASEINIIVGVSEEDYQRAVSAIYHAFVA</sequence>
<dbReference type="InterPro" id="IPR001341">
    <property type="entry name" value="Asp_kinase"/>
</dbReference>
<evidence type="ECO:0000256" key="4">
    <source>
        <dbReference type="ARBA" id="ARBA00022741"/>
    </source>
</evidence>
<dbReference type="NCBIfam" id="NF006540">
    <property type="entry name" value="PRK09034.1"/>
    <property type="match status" value="1"/>
</dbReference>
<keyword evidence="10" id="KW-0028">Amino-acid biosynthesis</keyword>
<evidence type="ECO:0000313" key="13">
    <source>
        <dbReference type="Proteomes" id="UP000237684"/>
    </source>
</evidence>
<feature type="binding site" evidence="8">
    <location>
        <begin position="214"/>
        <end position="215"/>
    </location>
    <ligand>
        <name>ATP</name>
        <dbReference type="ChEBI" id="CHEBI:30616"/>
    </ligand>
</feature>
<proteinExistence type="inferred from homology"/>
<feature type="binding site" evidence="8">
    <location>
        <position position="51"/>
    </location>
    <ligand>
        <name>substrate</name>
    </ligand>
</feature>
<dbReference type="PANTHER" id="PTHR21499:SF67">
    <property type="entry name" value="ASPARTOKINASE 3"/>
    <property type="match status" value="1"/>
</dbReference>
<dbReference type="CDD" id="cd04916">
    <property type="entry name" value="ACT_AKiii-YclM-BS_2"/>
    <property type="match status" value="1"/>
</dbReference>
<evidence type="ECO:0000256" key="6">
    <source>
        <dbReference type="ARBA" id="ARBA00022840"/>
    </source>
</evidence>
<dbReference type="PROSITE" id="PS51671">
    <property type="entry name" value="ACT"/>
    <property type="match status" value="1"/>
</dbReference>
<dbReference type="GO" id="GO:0005829">
    <property type="term" value="C:cytosol"/>
    <property type="evidence" value="ECO:0007669"/>
    <property type="project" value="TreeGrafter"/>
</dbReference>
<dbReference type="GO" id="GO:0009089">
    <property type="term" value="P:lysine biosynthetic process via diaminopimelate"/>
    <property type="evidence" value="ECO:0007669"/>
    <property type="project" value="UniProtKB-UniPathway"/>
</dbReference>
<dbReference type="Proteomes" id="UP000237684">
    <property type="component" value="Unassembled WGS sequence"/>
</dbReference>
<feature type="binding site" evidence="8">
    <location>
        <position position="123"/>
    </location>
    <ligand>
        <name>substrate</name>
    </ligand>
</feature>
<dbReference type="RefSeq" id="WP_106380489.1">
    <property type="nucleotide sequence ID" value="NZ_NIGF01000012.1"/>
</dbReference>
<evidence type="ECO:0000256" key="10">
    <source>
        <dbReference type="RuleBase" id="RU004249"/>
    </source>
</evidence>
<keyword evidence="6 8" id="KW-0067">ATP-binding</keyword>
<dbReference type="InterPro" id="IPR005260">
    <property type="entry name" value="Asp_kin_monofn"/>
</dbReference>
<comment type="similarity">
    <text evidence="2 9">Belongs to the aspartokinase family.</text>
</comment>
<evidence type="ECO:0000256" key="2">
    <source>
        <dbReference type="ARBA" id="ARBA00010122"/>
    </source>
</evidence>
<dbReference type="AlphaFoldDB" id="A0A2S8SRI8"/>